<comment type="similarity">
    <text evidence="2 11">Belongs to the FKBP-type PPIase family. Tig subfamily.</text>
</comment>
<dbReference type="Proteomes" id="UP000613840">
    <property type="component" value="Unassembled WGS sequence"/>
</dbReference>
<dbReference type="GO" id="GO:0005737">
    <property type="term" value="C:cytoplasm"/>
    <property type="evidence" value="ECO:0007669"/>
    <property type="project" value="UniProtKB-SubCell"/>
</dbReference>
<evidence type="ECO:0000256" key="10">
    <source>
        <dbReference type="ARBA" id="ARBA00029986"/>
    </source>
</evidence>
<evidence type="ECO:0000256" key="7">
    <source>
        <dbReference type="ARBA" id="ARBA00023186"/>
    </source>
</evidence>
<comment type="function">
    <text evidence="11">Involved in protein export. Acts as a chaperone by maintaining the newly synthesized protein in an open conformation. Functions as a peptidyl-prolyl cis-trans isomerase.</text>
</comment>
<dbReference type="InterPro" id="IPR008880">
    <property type="entry name" value="Trigger_fac_C"/>
</dbReference>
<dbReference type="GO" id="GO:0043022">
    <property type="term" value="F:ribosome binding"/>
    <property type="evidence" value="ECO:0007669"/>
    <property type="project" value="TreeGrafter"/>
</dbReference>
<dbReference type="InterPro" id="IPR008881">
    <property type="entry name" value="Trigger_fac_ribosome-bd_bac"/>
</dbReference>
<dbReference type="Pfam" id="PF05697">
    <property type="entry name" value="Trigger_N"/>
    <property type="match status" value="1"/>
</dbReference>
<comment type="catalytic activity">
    <reaction evidence="1 11">
        <text>[protein]-peptidylproline (omega=180) = [protein]-peptidylproline (omega=0)</text>
        <dbReference type="Rhea" id="RHEA:16237"/>
        <dbReference type="Rhea" id="RHEA-COMP:10747"/>
        <dbReference type="Rhea" id="RHEA-COMP:10748"/>
        <dbReference type="ChEBI" id="CHEBI:83833"/>
        <dbReference type="ChEBI" id="CHEBI:83834"/>
        <dbReference type="EC" id="5.2.1.8"/>
    </reaction>
</comment>
<keyword evidence="9 11" id="KW-0131">Cell cycle</keyword>
<feature type="region of interest" description="Disordered" evidence="12">
    <location>
        <begin position="439"/>
        <end position="493"/>
    </location>
</feature>
<dbReference type="Gene3D" id="3.30.70.1050">
    <property type="entry name" value="Trigger factor ribosome-binding domain"/>
    <property type="match status" value="1"/>
</dbReference>
<evidence type="ECO:0000256" key="5">
    <source>
        <dbReference type="ARBA" id="ARBA00022618"/>
    </source>
</evidence>
<reference evidence="16" key="2">
    <citation type="submission" date="2020-09" db="EMBL/GenBank/DDBJ databases">
        <authorList>
            <person name="Sun Q."/>
            <person name="Zhou Y."/>
        </authorList>
    </citation>
    <scope>NUCLEOTIDE SEQUENCE</scope>
    <source>
        <strain evidence="16">CGMCC 4.7306</strain>
    </source>
</reference>
<dbReference type="Gene3D" id="3.10.50.40">
    <property type="match status" value="1"/>
</dbReference>
<name>A0A917S5X7_9ACTN</name>
<feature type="domain" description="Trigger factor ribosome-binding bacterial" evidence="14">
    <location>
        <begin position="1"/>
        <end position="145"/>
    </location>
</feature>
<dbReference type="Pfam" id="PF00254">
    <property type="entry name" value="FKBP_C"/>
    <property type="match status" value="1"/>
</dbReference>
<feature type="domain" description="Trigger factor C-terminal" evidence="15">
    <location>
        <begin position="258"/>
        <end position="430"/>
    </location>
</feature>
<dbReference type="SUPFAM" id="SSF54534">
    <property type="entry name" value="FKBP-like"/>
    <property type="match status" value="1"/>
</dbReference>
<dbReference type="InterPro" id="IPR046357">
    <property type="entry name" value="PPIase_dom_sf"/>
</dbReference>
<keyword evidence="11" id="KW-0963">Cytoplasm</keyword>
<dbReference type="GO" id="GO:0003755">
    <property type="term" value="F:peptidyl-prolyl cis-trans isomerase activity"/>
    <property type="evidence" value="ECO:0007669"/>
    <property type="project" value="UniProtKB-UniRule"/>
</dbReference>
<dbReference type="GO" id="GO:0015031">
    <property type="term" value="P:protein transport"/>
    <property type="evidence" value="ECO:0007669"/>
    <property type="project" value="UniProtKB-UniRule"/>
</dbReference>
<gene>
    <name evidence="11 16" type="primary">tig</name>
    <name evidence="16" type="ORF">GCM10011575_19360</name>
</gene>
<keyword evidence="5 11" id="KW-0132">Cell division</keyword>
<dbReference type="GO" id="GO:0051083">
    <property type="term" value="P:'de novo' cotranslational protein folding"/>
    <property type="evidence" value="ECO:0007669"/>
    <property type="project" value="TreeGrafter"/>
</dbReference>
<comment type="subcellular location">
    <subcellularLocation>
        <location evidence="11">Cytoplasm</location>
    </subcellularLocation>
    <text evidence="11">About half TF is bound to the ribosome near the polypeptide exit tunnel while the other half is free in the cytoplasm.</text>
</comment>
<dbReference type="GO" id="GO:0043335">
    <property type="term" value="P:protein unfolding"/>
    <property type="evidence" value="ECO:0007669"/>
    <property type="project" value="TreeGrafter"/>
</dbReference>
<evidence type="ECO:0000256" key="1">
    <source>
        <dbReference type="ARBA" id="ARBA00000971"/>
    </source>
</evidence>
<dbReference type="AlphaFoldDB" id="A0A917S5X7"/>
<evidence type="ECO:0000256" key="12">
    <source>
        <dbReference type="SAM" id="MobiDB-lite"/>
    </source>
</evidence>
<dbReference type="HAMAP" id="MF_00303">
    <property type="entry name" value="Trigger_factor_Tig"/>
    <property type="match status" value="1"/>
</dbReference>
<evidence type="ECO:0000313" key="16">
    <source>
        <dbReference type="EMBL" id="GGL60930.1"/>
    </source>
</evidence>
<dbReference type="Pfam" id="PF05698">
    <property type="entry name" value="Trigger_C"/>
    <property type="match status" value="1"/>
</dbReference>
<keyword evidence="17" id="KW-1185">Reference proteome</keyword>
<evidence type="ECO:0000256" key="9">
    <source>
        <dbReference type="ARBA" id="ARBA00023306"/>
    </source>
</evidence>
<dbReference type="InterPro" id="IPR037041">
    <property type="entry name" value="Trigger_fac_C_sf"/>
</dbReference>
<dbReference type="EC" id="5.2.1.8" evidence="3 11"/>
<organism evidence="16 17">
    <name type="scientific">Microlunatus endophyticus</name>
    <dbReference type="NCBI Taxonomy" id="1716077"/>
    <lineage>
        <taxon>Bacteria</taxon>
        <taxon>Bacillati</taxon>
        <taxon>Actinomycetota</taxon>
        <taxon>Actinomycetes</taxon>
        <taxon>Propionibacteriales</taxon>
        <taxon>Propionibacteriaceae</taxon>
        <taxon>Microlunatus</taxon>
    </lineage>
</organism>
<evidence type="ECO:0000259" key="15">
    <source>
        <dbReference type="Pfam" id="PF05698"/>
    </source>
</evidence>
<keyword evidence="7 11" id="KW-0143">Chaperone</keyword>
<dbReference type="RefSeq" id="WP_188894997.1">
    <property type="nucleotide sequence ID" value="NZ_BMMZ01000004.1"/>
</dbReference>
<dbReference type="PIRSF" id="PIRSF003095">
    <property type="entry name" value="Trigger_factor"/>
    <property type="match status" value="1"/>
</dbReference>
<evidence type="ECO:0000313" key="17">
    <source>
        <dbReference type="Proteomes" id="UP000613840"/>
    </source>
</evidence>
<dbReference type="SUPFAM" id="SSF102735">
    <property type="entry name" value="Trigger factor ribosome-binding domain"/>
    <property type="match status" value="1"/>
</dbReference>
<sequence>MPSTVEQLSPSRVKITVEVPFADLKPNMDKAYRDLASQVQIPGFRKGKVPPRILDQRFGRGAILSEALNDALPSLYNDAVVDNKLSPLAQPEVEVTKLEDGELVEFTAEVDVRPDFDVPSFDTISATVDAIEITDKAVEERLDSLRARFGSLDEVDRPVEDGDHLIIDLVARQDGEPLEDANVTDVSYEVGTGRMVDGLDEAVIGLSAGESKKFESKLVGGPLKNEDAEVEVTVKKVQVQDLPAADDEFAQLASEFDTIEELRVDLKRELEENGRAEQANAARDKVLEALIAEIDVEVPEGVLKAEVESRREQITTQLAQAGLTLDQYLEEIAADEDEESDEDEPTDAESFWAQTEKRSADALKAQMVLDKIADDREVGVEQDELSAYLVRRAQASGTTPDQEVQHMLEHNHIPEYMSEIRRSKVLDQIVAQATVNDSNGQTLDLGLPQPESAADDEAAEGDVIEGDVIDGEVEDSTEVEGQTQEADTEDAKA</sequence>
<dbReference type="InterPro" id="IPR005215">
    <property type="entry name" value="Trig_fac"/>
</dbReference>
<keyword evidence="6 11" id="KW-0697">Rotamase</keyword>
<evidence type="ECO:0000259" key="14">
    <source>
        <dbReference type="Pfam" id="PF05697"/>
    </source>
</evidence>
<dbReference type="GO" id="GO:0044183">
    <property type="term" value="F:protein folding chaperone"/>
    <property type="evidence" value="ECO:0007669"/>
    <property type="project" value="TreeGrafter"/>
</dbReference>
<dbReference type="EMBL" id="BMMZ01000004">
    <property type="protein sequence ID" value="GGL60930.1"/>
    <property type="molecule type" value="Genomic_DNA"/>
</dbReference>
<dbReference type="NCBIfam" id="TIGR00115">
    <property type="entry name" value="tig"/>
    <property type="match status" value="1"/>
</dbReference>
<dbReference type="InterPro" id="IPR027304">
    <property type="entry name" value="Trigger_fact/SurA_dom_sf"/>
</dbReference>
<evidence type="ECO:0000256" key="2">
    <source>
        <dbReference type="ARBA" id="ARBA00005464"/>
    </source>
</evidence>
<evidence type="ECO:0000256" key="6">
    <source>
        <dbReference type="ARBA" id="ARBA00023110"/>
    </source>
</evidence>
<comment type="caution">
    <text evidence="16">The sequence shown here is derived from an EMBL/GenBank/DDBJ whole genome shotgun (WGS) entry which is preliminary data.</text>
</comment>
<evidence type="ECO:0000259" key="13">
    <source>
        <dbReference type="Pfam" id="PF00254"/>
    </source>
</evidence>
<dbReference type="Gene3D" id="1.10.3120.10">
    <property type="entry name" value="Trigger factor, C-terminal domain"/>
    <property type="match status" value="1"/>
</dbReference>
<dbReference type="InterPro" id="IPR001179">
    <property type="entry name" value="PPIase_FKBP_dom"/>
</dbReference>
<evidence type="ECO:0000256" key="4">
    <source>
        <dbReference type="ARBA" id="ARBA00016902"/>
    </source>
</evidence>
<dbReference type="SUPFAM" id="SSF109998">
    <property type="entry name" value="Triger factor/SurA peptide-binding domain-like"/>
    <property type="match status" value="1"/>
</dbReference>
<feature type="domain" description="PPIase FKBP-type" evidence="13">
    <location>
        <begin position="157"/>
        <end position="214"/>
    </location>
</feature>
<dbReference type="GO" id="GO:0051301">
    <property type="term" value="P:cell division"/>
    <property type="evidence" value="ECO:0007669"/>
    <property type="project" value="UniProtKB-KW"/>
</dbReference>
<dbReference type="PANTHER" id="PTHR30560">
    <property type="entry name" value="TRIGGER FACTOR CHAPERONE AND PEPTIDYL-PROLYL CIS/TRANS ISOMERASE"/>
    <property type="match status" value="1"/>
</dbReference>
<evidence type="ECO:0000256" key="11">
    <source>
        <dbReference type="HAMAP-Rule" id="MF_00303"/>
    </source>
</evidence>
<reference evidence="16" key="1">
    <citation type="journal article" date="2014" name="Int. J. Syst. Evol. Microbiol.">
        <title>Complete genome sequence of Corynebacterium casei LMG S-19264T (=DSM 44701T), isolated from a smear-ripened cheese.</title>
        <authorList>
            <consortium name="US DOE Joint Genome Institute (JGI-PGF)"/>
            <person name="Walter F."/>
            <person name="Albersmeier A."/>
            <person name="Kalinowski J."/>
            <person name="Ruckert C."/>
        </authorList>
    </citation>
    <scope>NUCLEOTIDE SEQUENCE</scope>
    <source>
        <strain evidence="16">CGMCC 4.7306</strain>
    </source>
</reference>
<evidence type="ECO:0000256" key="3">
    <source>
        <dbReference type="ARBA" id="ARBA00013194"/>
    </source>
</evidence>
<accession>A0A917S5X7</accession>
<keyword evidence="8 11" id="KW-0413">Isomerase</keyword>
<dbReference type="InterPro" id="IPR036611">
    <property type="entry name" value="Trigger_fac_ribosome-bd_sf"/>
</dbReference>
<dbReference type="PANTHER" id="PTHR30560:SF3">
    <property type="entry name" value="TRIGGER FACTOR-LIKE PROTEIN TIG, CHLOROPLASTIC"/>
    <property type="match status" value="1"/>
</dbReference>
<proteinExistence type="inferred from homology"/>
<protein>
    <recommendedName>
        <fullName evidence="4 11">Trigger factor</fullName>
        <shortName evidence="11">TF</shortName>
        <ecNumber evidence="3 11">5.2.1.8</ecNumber>
    </recommendedName>
    <alternativeName>
        <fullName evidence="10 11">PPIase</fullName>
    </alternativeName>
</protein>
<evidence type="ECO:0000256" key="8">
    <source>
        <dbReference type="ARBA" id="ARBA00023235"/>
    </source>
</evidence>
<feature type="compositionally biased region" description="Acidic residues" evidence="12">
    <location>
        <begin position="453"/>
        <end position="478"/>
    </location>
</feature>
<comment type="domain">
    <text evidence="11">Consists of 3 domains; the N-terminus binds the ribosome, the middle domain has PPIase activity, while the C-terminus has intrinsic chaperone activity on its own.</text>
</comment>